<dbReference type="Pfam" id="PF22871">
    <property type="entry name" value="AimR"/>
    <property type="match status" value="1"/>
</dbReference>
<dbReference type="EMBL" id="FODJ01000003">
    <property type="protein sequence ID" value="SEO02950.1"/>
    <property type="molecule type" value="Genomic_DNA"/>
</dbReference>
<name>A0A1H8LCP0_9BACI</name>
<proteinExistence type="predicted"/>
<evidence type="ECO:0000313" key="1">
    <source>
        <dbReference type="EMBL" id="SEO02950.1"/>
    </source>
</evidence>
<gene>
    <name evidence="1" type="ORF">SAMN04488134_103163</name>
</gene>
<dbReference type="NCBIfam" id="NF038310">
    <property type="entry name" value="lysogeny_AimR"/>
    <property type="match status" value="1"/>
</dbReference>
<dbReference type="OrthoDB" id="2692106at2"/>
<accession>A0A1H8LCP0</accession>
<dbReference type="InterPro" id="IPR047705">
    <property type="entry name" value="AimR-like"/>
</dbReference>
<keyword evidence="2" id="KW-1185">Reference proteome</keyword>
<evidence type="ECO:0000313" key="2">
    <source>
        <dbReference type="Proteomes" id="UP000199300"/>
    </source>
</evidence>
<protein>
    <submittedName>
        <fullName evidence="1">Uncharacterized protein</fullName>
    </submittedName>
</protein>
<reference evidence="1 2" key="1">
    <citation type="submission" date="2016-10" db="EMBL/GenBank/DDBJ databases">
        <authorList>
            <person name="de Groot N.N."/>
        </authorList>
    </citation>
    <scope>NUCLEOTIDE SEQUENCE [LARGE SCALE GENOMIC DNA]</scope>
    <source>
        <strain evidence="1 2">CGMCC 1.10434</strain>
    </source>
</reference>
<sequence>MKRKIDQVSYNLNSYYHLDAEVFSNWLLKNLPQQQHEMALKDYFKHTTHNYSMCVGLEFFYASSNLPELEALIEKNKKTILKLNNDWALVYELMLAKYQQIHPPKQILQQLVTIKTNDLALKCLITFMTFAAQSALSNHDWLFTQVDSFEHAVNKVEHSILKPFIHQRLDNILFFFYWKRNDLILARKYGYQALAEATNYLTLANLHNSLSLTYIFEDFNIAKFHLDEAYKIAQKQVILPVIDLIDQKNRPFIYAHFNQPKGIMTTDLSERAHLAIARGRYQYAEELLAKLPKLTPFSKYYLGKATQDYRLLIKSYNDFVELHSDHFFARLPLNEINVLSRNP</sequence>
<dbReference type="Proteomes" id="UP000199300">
    <property type="component" value="Unassembled WGS sequence"/>
</dbReference>
<dbReference type="RefSeq" id="WP_091496002.1">
    <property type="nucleotide sequence ID" value="NZ_FODJ01000003.1"/>
</dbReference>
<dbReference type="AlphaFoldDB" id="A0A1H8LCP0"/>
<organism evidence="1 2">
    <name type="scientific">Amphibacillus marinus</name>
    <dbReference type="NCBI Taxonomy" id="872970"/>
    <lineage>
        <taxon>Bacteria</taxon>
        <taxon>Bacillati</taxon>
        <taxon>Bacillota</taxon>
        <taxon>Bacilli</taxon>
        <taxon>Bacillales</taxon>
        <taxon>Bacillaceae</taxon>
        <taxon>Amphibacillus</taxon>
    </lineage>
</organism>
<dbReference type="STRING" id="872970.SAMN04488134_103163"/>